<evidence type="ECO:0000256" key="1">
    <source>
        <dbReference type="SAM" id="Phobius"/>
    </source>
</evidence>
<sequence>MEDVMSTTTQQYRPSRGDVAGMWTFLGAGAVIAVWAVVAAVLRIIEVLPNRDVQVPAEFAGTVAEAPIGPDGAGVPVVLDRASITAETLPALSVASLVIEQVIAAATVVVVVVCLVLLSWSVMRGRVFSRRNTRLVTIAGFTGLIGYAAVPFFANMAANGAFAEISGRAFDNVVMAVDLAPLLLLAFISALATVVFSIGDRLQRDTEGLV</sequence>
<feature type="transmembrane region" description="Helical" evidence="1">
    <location>
        <begin position="174"/>
        <end position="196"/>
    </location>
</feature>
<dbReference type="STRING" id="453304.ATC03_15765"/>
<evidence type="ECO:0000313" key="2">
    <source>
        <dbReference type="EMBL" id="ANJ27953.1"/>
    </source>
</evidence>
<accession>A0A191WIF7</accession>
<feature type="transmembrane region" description="Helical" evidence="1">
    <location>
        <begin position="135"/>
        <end position="154"/>
    </location>
</feature>
<evidence type="ECO:0008006" key="4">
    <source>
        <dbReference type="Google" id="ProtNLM"/>
    </source>
</evidence>
<feature type="transmembrane region" description="Helical" evidence="1">
    <location>
        <begin position="102"/>
        <end position="123"/>
    </location>
</feature>
<name>A0A191WIF7_9MICO</name>
<reference evidence="3" key="2">
    <citation type="submission" date="2016-01" db="EMBL/GenBank/DDBJ databases">
        <title>Complete genome sequence of Agromyces aureus AR33T and comparison with related organisms.</title>
        <authorList>
            <person name="Corretto E."/>
            <person name="Antonielli L."/>
            <person name="Sessitsch A."/>
            <person name="Brader G."/>
        </authorList>
    </citation>
    <scope>NUCLEOTIDE SEQUENCE [LARGE SCALE GENOMIC DNA]</scope>
    <source>
        <strain evidence="3">AR33</strain>
    </source>
</reference>
<dbReference type="AlphaFoldDB" id="A0A191WIF7"/>
<feature type="transmembrane region" description="Helical" evidence="1">
    <location>
        <begin position="21"/>
        <end position="45"/>
    </location>
</feature>
<proteinExistence type="predicted"/>
<dbReference type="KEGG" id="agy:ATC03_15765"/>
<keyword evidence="1" id="KW-0472">Membrane</keyword>
<protein>
    <recommendedName>
        <fullName evidence="4">DUF2975 domain-containing protein</fullName>
    </recommendedName>
</protein>
<keyword evidence="1" id="KW-1133">Transmembrane helix</keyword>
<organism evidence="2 3">
    <name type="scientific">Agromyces aureus</name>
    <dbReference type="NCBI Taxonomy" id="453304"/>
    <lineage>
        <taxon>Bacteria</taxon>
        <taxon>Bacillati</taxon>
        <taxon>Actinomycetota</taxon>
        <taxon>Actinomycetes</taxon>
        <taxon>Micrococcales</taxon>
        <taxon>Microbacteriaceae</taxon>
        <taxon>Agromyces</taxon>
    </lineage>
</organism>
<keyword evidence="1" id="KW-0812">Transmembrane</keyword>
<gene>
    <name evidence="2" type="ORF">ATC03_15765</name>
</gene>
<evidence type="ECO:0000313" key="3">
    <source>
        <dbReference type="Proteomes" id="UP000078437"/>
    </source>
</evidence>
<reference evidence="2 3" key="1">
    <citation type="journal article" date="2016" name="Int. J. Syst. Evol. Microbiol.">
        <title>Agromyces aureus sp. nov., isolated from the rhizosphere of Salix caprea L. grown in a heavy-metal-contaminated soil.</title>
        <authorList>
            <person name="Corretto E."/>
            <person name="Antonielli L."/>
            <person name="Sessitsch A."/>
            <person name="Compant S."/>
            <person name="Gorfer M."/>
            <person name="Kuffner M."/>
            <person name="Brader G."/>
        </authorList>
    </citation>
    <scope>NUCLEOTIDE SEQUENCE [LARGE SCALE GENOMIC DNA]</scope>
    <source>
        <strain evidence="2 3">AR33</strain>
    </source>
</reference>
<keyword evidence="3" id="KW-1185">Reference proteome</keyword>
<dbReference type="EMBL" id="CP013979">
    <property type="protein sequence ID" value="ANJ27953.1"/>
    <property type="molecule type" value="Genomic_DNA"/>
</dbReference>
<dbReference type="Proteomes" id="UP000078437">
    <property type="component" value="Chromosome"/>
</dbReference>